<accession>B0DPD5</accession>
<dbReference type="SUPFAM" id="SSF48452">
    <property type="entry name" value="TPR-like"/>
    <property type="match status" value="2"/>
</dbReference>
<dbReference type="SMART" id="SM00028">
    <property type="entry name" value="TPR"/>
    <property type="match status" value="5"/>
</dbReference>
<dbReference type="KEGG" id="lbc:LACBIDRAFT_307095"/>
<dbReference type="GO" id="GO:0005737">
    <property type="term" value="C:cytoplasm"/>
    <property type="evidence" value="ECO:0007669"/>
    <property type="project" value="TreeGrafter"/>
</dbReference>
<evidence type="ECO:0000256" key="1">
    <source>
        <dbReference type="ARBA" id="ARBA00000451"/>
    </source>
</evidence>
<dbReference type="HOGENOM" id="CLU_000777_0_0_1"/>
<reference evidence="7 8" key="1">
    <citation type="journal article" date="2008" name="Nature">
        <title>The genome of Laccaria bicolor provides insights into mycorrhizal symbiosis.</title>
        <authorList>
            <person name="Martin F."/>
            <person name="Aerts A."/>
            <person name="Ahren D."/>
            <person name="Brun A."/>
            <person name="Danchin E.G.J."/>
            <person name="Duchaussoy F."/>
            <person name="Gibon J."/>
            <person name="Kohler A."/>
            <person name="Lindquist E."/>
            <person name="Pereda V."/>
            <person name="Salamov A."/>
            <person name="Shapiro H.J."/>
            <person name="Wuyts J."/>
            <person name="Blaudez D."/>
            <person name="Buee M."/>
            <person name="Brokstein P."/>
            <person name="Canbaeck B."/>
            <person name="Cohen D."/>
            <person name="Courty P.E."/>
            <person name="Coutinho P.M."/>
            <person name="Delaruelle C."/>
            <person name="Detter J.C."/>
            <person name="Deveau A."/>
            <person name="DiFazio S."/>
            <person name="Duplessis S."/>
            <person name="Fraissinet-Tachet L."/>
            <person name="Lucic E."/>
            <person name="Frey-Klett P."/>
            <person name="Fourrey C."/>
            <person name="Feussner I."/>
            <person name="Gay G."/>
            <person name="Grimwood J."/>
            <person name="Hoegger P.J."/>
            <person name="Jain P."/>
            <person name="Kilaru S."/>
            <person name="Labbe J."/>
            <person name="Lin Y.C."/>
            <person name="Legue V."/>
            <person name="Le Tacon F."/>
            <person name="Marmeisse R."/>
            <person name="Melayah D."/>
            <person name="Montanini B."/>
            <person name="Muratet M."/>
            <person name="Nehls U."/>
            <person name="Niculita-Hirzel H."/>
            <person name="Oudot-Le Secq M.P."/>
            <person name="Peter M."/>
            <person name="Quesneville H."/>
            <person name="Rajashekar B."/>
            <person name="Reich M."/>
            <person name="Rouhier N."/>
            <person name="Schmutz J."/>
            <person name="Yin T."/>
            <person name="Chalot M."/>
            <person name="Henrissat B."/>
            <person name="Kuees U."/>
            <person name="Lucas S."/>
            <person name="Van de Peer Y."/>
            <person name="Podila G.K."/>
            <person name="Polle A."/>
            <person name="Pukkila P.J."/>
            <person name="Richardson P.M."/>
            <person name="Rouze P."/>
            <person name="Sanders I.R."/>
            <person name="Stajich J.E."/>
            <person name="Tunlid A."/>
            <person name="Tuskan G."/>
            <person name="Grigoriev I.V."/>
        </authorList>
    </citation>
    <scope>NUCLEOTIDE SEQUENCE [LARGE SCALE GENOMIC DNA]</scope>
    <source>
        <strain evidence="8">S238N-H82 / ATCC MYA-4686</strain>
    </source>
</reference>
<dbReference type="EC" id="3.4.22.49" evidence="2"/>
<dbReference type="Gene3D" id="1.25.40.10">
    <property type="entry name" value="Tetratricopeptide repeat domain"/>
    <property type="match status" value="1"/>
</dbReference>
<comment type="catalytic activity">
    <reaction evidence="1">
        <text>All bonds known to be hydrolyzed by this endopeptidase have arginine in P1 and an acidic residue in P4. P6 is often occupied by an acidic residue or by a hydroxy-amino-acid residue, the phosphorylation of which enhances cleavage.</text>
        <dbReference type="EC" id="3.4.22.49"/>
    </reaction>
</comment>
<dbReference type="PROSITE" id="PS51700">
    <property type="entry name" value="SEPARIN"/>
    <property type="match status" value="1"/>
</dbReference>
<feature type="region of interest" description="Disordered" evidence="5">
    <location>
        <begin position="1429"/>
        <end position="1450"/>
    </location>
</feature>
<dbReference type="OrthoDB" id="10255632at2759"/>
<dbReference type="GO" id="GO:0051307">
    <property type="term" value="P:meiotic chromosome separation"/>
    <property type="evidence" value="ECO:0007669"/>
    <property type="project" value="TreeGrafter"/>
</dbReference>
<dbReference type="EMBL" id="DS547123">
    <property type="protein sequence ID" value="EDR03598.1"/>
    <property type="molecule type" value="Genomic_DNA"/>
</dbReference>
<keyword evidence="8" id="KW-1185">Reference proteome</keyword>
<dbReference type="Pfam" id="PF03568">
    <property type="entry name" value="Separin_C"/>
    <property type="match status" value="1"/>
</dbReference>
<feature type="domain" description="Peptidase C50" evidence="6">
    <location>
        <begin position="1602"/>
        <end position="1699"/>
    </location>
</feature>
<feature type="region of interest" description="Disordered" evidence="5">
    <location>
        <begin position="594"/>
        <end position="651"/>
    </location>
</feature>
<dbReference type="Proteomes" id="UP000001194">
    <property type="component" value="Unassembled WGS sequence"/>
</dbReference>
<feature type="compositionally biased region" description="Basic residues" evidence="5">
    <location>
        <begin position="1434"/>
        <end position="1443"/>
    </location>
</feature>
<evidence type="ECO:0000256" key="4">
    <source>
        <dbReference type="ARBA" id="ARBA00022829"/>
    </source>
</evidence>
<feature type="compositionally biased region" description="Low complexity" evidence="5">
    <location>
        <begin position="602"/>
        <end position="621"/>
    </location>
</feature>
<organism evidence="8">
    <name type="scientific">Laccaria bicolor (strain S238N-H82 / ATCC MYA-4686)</name>
    <name type="common">Bicoloured deceiver</name>
    <name type="synonym">Laccaria laccata var. bicolor</name>
    <dbReference type="NCBI Taxonomy" id="486041"/>
    <lineage>
        <taxon>Eukaryota</taxon>
        <taxon>Fungi</taxon>
        <taxon>Dikarya</taxon>
        <taxon>Basidiomycota</taxon>
        <taxon>Agaricomycotina</taxon>
        <taxon>Agaricomycetes</taxon>
        <taxon>Agaricomycetidae</taxon>
        <taxon>Agaricales</taxon>
        <taxon>Agaricineae</taxon>
        <taxon>Hydnangiaceae</taxon>
        <taxon>Laccaria</taxon>
    </lineage>
</organism>
<dbReference type="GO" id="GO:0005634">
    <property type="term" value="C:nucleus"/>
    <property type="evidence" value="ECO:0007669"/>
    <property type="project" value="InterPro"/>
</dbReference>
<evidence type="ECO:0000259" key="6">
    <source>
        <dbReference type="PROSITE" id="PS51700"/>
    </source>
</evidence>
<keyword evidence="4" id="KW-0159">Chromosome partition</keyword>
<dbReference type="GO" id="GO:0004197">
    <property type="term" value="F:cysteine-type endopeptidase activity"/>
    <property type="evidence" value="ECO:0007669"/>
    <property type="project" value="InterPro"/>
</dbReference>
<evidence type="ECO:0000256" key="2">
    <source>
        <dbReference type="ARBA" id="ARBA00012489"/>
    </source>
</evidence>
<protein>
    <recommendedName>
        <fullName evidence="2">separase</fullName>
        <ecNumber evidence="2">3.4.22.49</ecNumber>
    </recommendedName>
</protein>
<dbReference type="RefSeq" id="XP_001885746.1">
    <property type="nucleotide sequence ID" value="XM_001885711.1"/>
</dbReference>
<gene>
    <name evidence="7" type="ORF">LACBIDRAFT_307095</name>
</gene>
<evidence type="ECO:0000313" key="7">
    <source>
        <dbReference type="EMBL" id="EDR03598.1"/>
    </source>
</evidence>
<dbReference type="InterPro" id="IPR019734">
    <property type="entry name" value="TPR_rpt"/>
</dbReference>
<dbReference type="GO" id="GO:0006508">
    <property type="term" value="P:proteolysis"/>
    <property type="evidence" value="ECO:0007669"/>
    <property type="project" value="InterPro"/>
</dbReference>
<dbReference type="GO" id="GO:0072686">
    <property type="term" value="C:mitotic spindle"/>
    <property type="evidence" value="ECO:0007669"/>
    <property type="project" value="TreeGrafter"/>
</dbReference>
<dbReference type="InParanoid" id="B0DPD5"/>
<dbReference type="PANTHER" id="PTHR12792:SF0">
    <property type="entry name" value="SEPARIN"/>
    <property type="match status" value="1"/>
</dbReference>
<evidence type="ECO:0000256" key="3">
    <source>
        <dbReference type="ARBA" id="ARBA00022801"/>
    </source>
</evidence>
<dbReference type="InterPro" id="IPR030397">
    <property type="entry name" value="SEPARIN_core_dom"/>
</dbReference>
<proteinExistence type="predicted"/>
<dbReference type="InterPro" id="IPR011990">
    <property type="entry name" value="TPR-like_helical_dom_sf"/>
</dbReference>
<dbReference type="InterPro" id="IPR005314">
    <property type="entry name" value="Peptidase_C50"/>
</dbReference>
<evidence type="ECO:0000313" key="8">
    <source>
        <dbReference type="Proteomes" id="UP000001194"/>
    </source>
</evidence>
<dbReference type="GO" id="GO:0044732">
    <property type="term" value="C:mitotic spindle pole body"/>
    <property type="evidence" value="ECO:0007669"/>
    <property type="project" value="TreeGrafter"/>
</dbReference>
<dbReference type="PANTHER" id="PTHR12792">
    <property type="entry name" value="EXTRA SPINDLE POLES 1-RELATED"/>
    <property type="match status" value="1"/>
</dbReference>
<name>B0DPD5_LACBS</name>
<sequence length="1794" mass="199599">MLSCAQKREDGLSFLEGKGFVGFCEYWMAFAKRAGDICALERIGQLMQHELPKPSSSKIAQLVGRTQAQDADNITKEATRICAEFAQVTTLLEQRPVEDDVLIKHLESCTVLIKTSTCLQSLLFAEDQELARISGKVDRAFERLRRMAVKSLDSLSTDTSRTEVQAFVLSCVDLLQKLAVSAARKSDIITRVLDSLFVLARTALNVQDPRTYVPAFEHLSGAVSILDSVPQDADVDRANYMRCISGTYYNVSGSLYQATRYGAAVPFLREACLLGAKALSMNGRGKGKGKGKEEATKSKVDGEMEWNQLEEQLYRRWELLAVCYSKNGDRKNAYDAFQRCICTFPFTSSGFEAQMDAKSVGDIFGASASSSVKQLMATIDRVSYIGACELLLPPEDVSLRFPQRFAASHDGNPVMDPGVVGVLLEQQIDGLQPSQWKEGVRGVFVKLLRDSLYVYDAASFPIRRSRVLIRCMAFAYRDSGDDWAVILGNVQEMGSEVERLLTAQNLARDVALAPYRLQYRASAHLWLALHAHKRADPEQSTAMAQHADQACQILKDLLTLGPAGSPRVARKGLSPKVRKVSSSLTQIPRIVSPKATRATRQRVPAAPKKAAPVKSKSRVAARLPVTPQVKPRAAPQPVSLNTARTPPRPSLDAAAKTKSLLTFDDFDQFLGLLQLTARLLGLLCLVIPKVHILDLTRKLCERHAGVASDGYISASIDLAHEYVKIGKMKRAAMIFNLALEVVRNGQASPEVSSAFLLRFAESLALIEDVSRSSNVYNEALVHSSRLDTEEKGSTTLQRIHTRVKRLERAAMASHIFGLIQYCKEDVATSLEGMLQSLRLWNRAVDTLGRLNPFTITTYADSYPPRSFIHDLEWRTAEGLFSTLFALSQMYLMRGSPREAEYFAQQAQDLAEALNVPTVVGRALTRKAEVQLHLGQLQEANATLEKAAALPSHLPGIDTIIVHRLRAECNERSAQHEDAQEHYLSTMKLLEELDGAFQQFETLAFGPRRSLGTSPRTKLLPDTVAPELLAAVLHQHIWSRRDQPDEDLNSLLEKFLSLPSSSRMKVNENSLMGKLTLYNVYARFRADMFLSSLTESTIAIPMGMSTTHKVAFALPTQDVLNALEEAEKLFQANLSLTSRTGSILKLRDAAISLALIKAFQTSLGRPGNGGSVVTATLLDVSTAITLRREMLESIEHKFSALHMSDDLQWPLITSDGTPRPRPKIERQGRFNVDLESDDDAEDSALREDTLIRAYWTSIREKYRSRRLDVESLSTAETGDLPENWIIININITDDKSTLFISRREGGVEGSQPLVFCVPLKGRRDNGDDNEEDHLGFDDAIGELREIVRLSDEGTKTAVNIKSDDAEARANWWKLRGDLDTRLRELLENIEFCWLGAFKTILSPRSDATPEMILDLRAQFDKIFQRSLHVKDQKTKQRAGNHKKTTSQAQAPSQLTLDDPILKCFSTLSPKCKDEELEDLIYFILDLYSFHGVPVAIAEVDIAQLVVDLRAVLEEHAAKLRQRKKTITGKSTTSLAKDQDEHLFLVLDKNVQGIPWESIPILRGRSVSRIPNIEFLYDRLAFAKWKRQGEPGEDKPITGAVVDPRKGYFILNPSGDLARTEGRFRDWAHGMKKAGWDGVIGQAVSEQQFVNALKTQDLVVYFGHGGGEQYIRSHRIRSLPKCAATMLWGCSSGALRELGDFDRTGTPYNYMLAGCPTLVANLWDVTDKDIDKFSQSIFDKLGLTPADVSKWNEPRKESHTSPSVSLVASVAQSRDSCKLKYLTGAAPVVYGIPFYL</sequence>
<dbReference type="STRING" id="486041.B0DPD5"/>
<keyword evidence="3" id="KW-0378">Hydrolase</keyword>
<dbReference type="GeneID" id="6081433"/>
<evidence type="ECO:0000256" key="5">
    <source>
        <dbReference type="SAM" id="MobiDB-lite"/>
    </source>
</evidence>